<organism evidence="1">
    <name type="scientific">Rhizophora mucronata</name>
    <name type="common">Asiatic mangrove</name>
    <dbReference type="NCBI Taxonomy" id="61149"/>
    <lineage>
        <taxon>Eukaryota</taxon>
        <taxon>Viridiplantae</taxon>
        <taxon>Streptophyta</taxon>
        <taxon>Embryophyta</taxon>
        <taxon>Tracheophyta</taxon>
        <taxon>Spermatophyta</taxon>
        <taxon>Magnoliopsida</taxon>
        <taxon>eudicotyledons</taxon>
        <taxon>Gunneridae</taxon>
        <taxon>Pentapetalae</taxon>
        <taxon>rosids</taxon>
        <taxon>fabids</taxon>
        <taxon>Malpighiales</taxon>
        <taxon>Rhizophoraceae</taxon>
        <taxon>Rhizophora</taxon>
    </lineage>
</organism>
<dbReference type="EMBL" id="GGEC01037882">
    <property type="protein sequence ID" value="MBX18366.1"/>
    <property type="molecule type" value="Transcribed_RNA"/>
</dbReference>
<reference evidence="1" key="1">
    <citation type="submission" date="2018-02" db="EMBL/GenBank/DDBJ databases">
        <title>Rhizophora mucronata_Transcriptome.</title>
        <authorList>
            <person name="Meera S.P."/>
            <person name="Sreeshan A."/>
            <person name="Augustine A."/>
        </authorList>
    </citation>
    <scope>NUCLEOTIDE SEQUENCE</scope>
    <source>
        <tissue evidence="1">Leaf</tissue>
    </source>
</reference>
<proteinExistence type="predicted"/>
<evidence type="ECO:0000313" key="1">
    <source>
        <dbReference type="EMBL" id="MBX18366.1"/>
    </source>
</evidence>
<accession>A0A2P2LK71</accession>
<sequence length="48" mass="5428">MDSVPSMQISESRQDLLSVTTNSYLTKLAIFLKKFIDGTPRNILQVDI</sequence>
<name>A0A2P2LK71_RHIMU</name>
<dbReference type="AlphaFoldDB" id="A0A2P2LK71"/>
<protein>
    <submittedName>
        <fullName evidence="1">ATP binding protein</fullName>
    </submittedName>
</protein>